<feature type="domain" description="ABM" evidence="1">
    <location>
        <begin position="12"/>
        <end position="102"/>
    </location>
</feature>
<dbReference type="Proteomes" id="UP000037460">
    <property type="component" value="Unassembled WGS sequence"/>
</dbReference>
<evidence type="ECO:0000313" key="3">
    <source>
        <dbReference type="Proteomes" id="UP000037460"/>
    </source>
</evidence>
<comment type="caution">
    <text evidence="2">The sequence shown here is derived from an EMBL/GenBank/DDBJ whole genome shotgun (WGS) entry which is preliminary data.</text>
</comment>
<proteinExistence type="predicted"/>
<reference evidence="3" key="1">
    <citation type="journal article" date="2015" name="PLoS Genet.">
        <title>Genome Sequence and Transcriptome Analyses of Chrysochromulina tobin: Metabolic Tools for Enhanced Algal Fitness in the Prominent Order Prymnesiales (Haptophyceae).</title>
        <authorList>
            <person name="Hovde B.T."/>
            <person name="Deodato C.R."/>
            <person name="Hunsperger H.M."/>
            <person name="Ryken S.A."/>
            <person name="Yost W."/>
            <person name="Jha R.K."/>
            <person name="Patterson J."/>
            <person name="Monnat R.J. Jr."/>
            <person name="Barlow S.B."/>
            <person name="Starkenburg S.R."/>
            <person name="Cattolico R.A."/>
        </authorList>
    </citation>
    <scope>NUCLEOTIDE SEQUENCE</scope>
    <source>
        <strain evidence="3">CCMP291</strain>
    </source>
</reference>
<accession>A0A0M0J533</accession>
<protein>
    <submittedName>
        <fullName evidence="2">Antibiotic biosynthesis monooxygenase</fullName>
    </submittedName>
</protein>
<dbReference type="SUPFAM" id="SSF54909">
    <property type="entry name" value="Dimeric alpha+beta barrel"/>
    <property type="match status" value="2"/>
</dbReference>
<dbReference type="EMBL" id="JWZX01003364">
    <property type="protein sequence ID" value="KOO21427.1"/>
    <property type="molecule type" value="Genomic_DNA"/>
</dbReference>
<sequence>MNLLERPSTPLFCLNVCLRVKPERRDEFLRCIRANQEGTLTSEPLAVTYVYGEDEKESNTWRFFEQYLGREGFEAHRKTPHFADWETFAATEPFTAPPEVKFFVEDSATSVCTGAEAVREVLTVGDFTKLFCLDVQLSVKPDSREAFLNALRSDQRGALTSEPLAVSYLFGEDTERPNVFHMFEAYAGGREGFAQHSQTPHYADWAKFKATEPFSAPAKVGYYEIYLPFGLSD</sequence>
<gene>
    <name evidence="2" type="ORF">Ctob_000380</name>
</gene>
<dbReference type="Pfam" id="PF03992">
    <property type="entry name" value="ABM"/>
    <property type="match status" value="2"/>
</dbReference>
<organism evidence="2 3">
    <name type="scientific">Chrysochromulina tobinii</name>
    <dbReference type="NCBI Taxonomy" id="1460289"/>
    <lineage>
        <taxon>Eukaryota</taxon>
        <taxon>Haptista</taxon>
        <taxon>Haptophyta</taxon>
        <taxon>Prymnesiophyceae</taxon>
        <taxon>Prymnesiales</taxon>
        <taxon>Chrysochromulinaceae</taxon>
        <taxon>Chrysochromulina</taxon>
    </lineage>
</organism>
<dbReference type="PANTHER" id="PTHR33336:SF15">
    <property type="entry name" value="ABM DOMAIN-CONTAINING PROTEIN"/>
    <property type="match status" value="1"/>
</dbReference>
<dbReference type="PROSITE" id="PS51725">
    <property type="entry name" value="ABM"/>
    <property type="match status" value="1"/>
</dbReference>
<keyword evidence="3" id="KW-1185">Reference proteome</keyword>
<dbReference type="InterPro" id="IPR050744">
    <property type="entry name" value="AI-2_Isomerase_LsrG"/>
</dbReference>
<keyword evidence="2" id="KW-0560">Oxidoreductase</keyword>
<keyword evidence="2" id="KW-0503">Monooxygenase</keyword>
<dbReference type="PANTHER" id="PTHR33336">
    <property type="entry name" value="QUINOL MONOOXYGENASE YGIN-RELATED"/>
    <property type="match status" value="1"/>
</dbReference>
<dbReference type="InterPro" id="IPR011008">
    <property type="entry name" value="Dimeric_a/b-barrel"/>
</dbReference>
<dbReference type="Gene3D" id="3.30.70.100">
    <property type="match status" value="2"/>
</dbReference>
<dbReference type="AlphaFoldDB" id="A0A0M0J533"/>
<evidence type="ECO:0000313" key="2">
    <source>
        <dbReference type="EMBL" id="KOO21427.1"/>
    </source>
</evidence>
<dbReference type="GO" id="GO:0004497">
    <property type="term" value="F:monooxygenase activity"/>
    <property type="evidence" value="ECO:0007669"/>
    <property type="project" value="UniProtKB-KW"/>
</dbReference>
<dbReference type="OrthoDB" id="10262246at2759"/>
<dbReference type="InterPro" id="IPR007138">
    <property type="entry name" value="ABM_dom"/>
</dbReference>
<name>A0A0M0J533_9EUKA</name>
<evidence type="ECO:0000259" key="1">
    <source>
        <dbReference type="PROSITE" id="PS51725"/>
    </source>
</evidence>